<keyword evidence="5" id="KW-1185">Reference proteome</keyword>
<proteinExistence type="predicted"/>
<organism evidence="1 4">
    <name type="scientific">Mycobacterium persicum</name>
    <dbReference type="NCBI Taxonomy" id="1487726"/>
    <lineage>
        <taxon>Bacteria</taxon>
        <taxon>Bacillati</taxon>
        <taxon>Actinomycetota</taxon>
        <taxon>Actinomycetes</taxon>
        <taxon>Mycobacteriales</taxon>
        <taxon>Mycobacteriaceae</taxon>
        <taxon>Mycobacterium</taxon>
    </lineage>
</organism>
<comment type="caution">
    <text evidence="1">The sequence shown here is derived from an EMBL/GenBank/DDBJ whole genome shotgun (WGS) entry which is preliminary data.</text>
</comment>
<evidence type="ECO:0000313" key="4">
    <source>
        <dbReference type="Proteomes" id="UP000192335"/>
    </source>
</evidence>
<protein>
    <submittedName>
        <fullName evidence="1">Uncharacterized protein</fullName>
    </submittedName>
</protein>
<dbReference type="RefSeq" id="WP_075548811.1">
    <property type="nucleotide sequence ID" value="NZ_CADEAW010000138.1"/>
</dbReference>
<dbReference type="EMBL" id="UPHL01000038">
    <property type="protein sequence ID" value="VAZ82694.1"/>
    <property type="molecule type" value="Genomic_DNA"/>
</dbReference>
<dbReference type="OrthoDB" id="4752991at2"/>
<evidence type="ECO:0000313" key="1">
    <source>
        <dbReference type="EMBL" id="ORC08872.1"/>
    </source>
</evidence>
<dbReference type="Proteomes" id="UP000192335">
    <property type="component" value="Unassembled WGS sequence"/>
</dbReference>
<evidence type="ECO:0000313" key="6">
    <source>
        <dbReference type="Proteomes" id="UP000279331"/>
    </source>
</evidence>
<dbReference type="EMBL" id="UPHM01000022">
    <property type="protein sequence ID" value="VAZ90033.1"/>
    <property type="molecule type" value="Genomic_DNA"/>
</dbReference>
<dbReference type="GeneID" id="66600074"/>
<accession>A0A1X0LF49</accession>
<evidence type="ECO:0000313" key="3">
    <source>
        <dbReference type="EMBL" id="VAZ90033.1"/>
    </source>
</evidence>
<dbReference type="Proteomes" id="UP000271464">
    <property type="component" value="Unassembled WGS sequence"/>
</dbReference>
<sequence length="91" mass="10008">MTLQRFARTALAILIASIGIWMTALSGGSGIAYADPDDDDALPIIDDLLFTPIFSQDPRLLHPSRTGLEQDWGRIGMVCQNRTVKCQKNGF</sequence>
<dbReference type="AlphaFoldDB" id="A0A1X0LF49"/>
<dbReference type="EMBL" id="MWQA01000001">
    <property type="protein sequence ID" value="ORC08872.1"/>
    <property type="molecule type" value="Genomic_DNA"/>
</dbReference>
<dbReference type="Proteomes" id="UP000279331">
    <property type="component" value="Unassembled WGS sequence"/>
</dbReference>
<evidence type="ECO:0000313" key="5">
    <source>
        <dbReference type="Proteomes" id="UP000271464"/>
    </source>
</evidence>
<reference evidence="5 6" key="2">
    <citation type="submission" date="2018-09" db="EMBL/GenBank/DDBJ databases">
        <authorList>
            <person name="Tagini F."/>
        </authorList>
    </citation>
    <scope>NUCLEOTIDE SEQUENCE [LARGE SCALE GENOMIC DNA]</scope>
    <source>
        <strain evidence="3 5">MK4</strain>
        <strain evidence="2 6">MK42</strain>
    </source>
</reference>
<gene>
    <name evidence="1" type="ORF">B4U45_22010</name>
    <name evidence="2" type="ORF">LAUMK42_01503</name>
    <name evidence="3" type="ORF">LAUMK4_01285</name>
</gene>
<reference evidence="1 4" key="1">
    <citation type="submission" date="2017-02" db="EMBL/GenBank/DDBJ databases">
        <title>Mycobacterium kansasii genomes.</title>
        <authorList>
            <person name="Borowka P."/>
            <person name="Strapagiel D."/>
            <person name="Marciniak B."/>
            <person name="Lach J."/>
            <person name="Bakula Z."/>
            <person name="Van Ingen J."/>
            <person name="Safianowska A."/>
            <person name="Brzostek A."/>
            <person name="Dziadek J."/>
            <person name="Jagielski T."/>
        </authorList>
    </citation>
    <scope>NUCLEOTIDE SEQUENCE [LARGE SCALE GENOMIC DNA]</scope>
    <source>
        <strain evidence="1 4">12MK</strain>
    </source>
</reference>
<name>A0A1X0LF49_9MYCO</name>
<evidence type="ECO:0000313" key="2">
    <source>
        <dbReference type="EMBL" id="VAZ82694.1"/>
    </source>
</evidence>